<dbReference type="Pfam" id="PF10698">
    <property type="entry name" value="DUF2505"/>
    <property type="match status" value="1"/>
</dbReference>
<accession>A0A5B0VP84</accession>
<organism evidence="1 2">
    <name type="scientific">Marinobacter salinexigens</name>
    <dbReference type="NCBI Taxonomy" id="2919747"/>
    <lineage>
        <taxon>Bacteria</taxon>
        <taxon>Pseudomonadati</taxon>
        <taxon>Pseudomonadota</taxon>
        <taxon>Gammaproteobacteria</taxon>
        <taxon>Pseudomonadales</taxon>
        <taxon>Marinobacteraceae</taxon>
        <taxon>Marinobacter</taxon>
    </lineage>
</organism>
<protein>
    <submittedName>
        <fullName evidence="1">DUF2505 domain-containing protein</fullName>
    </submittedName>
</protein>
<dbReference type="EMBL" id="VTUU01000001">
    <property type="protein sequence ID" value="KAA1176005.1"/>
    <property type="molecule type" value="Genomic_DNA"/>
</dbReference>
<keyword evidence="2" id="KW-1185">Reference proteome</keyword>
<dbReference type="InterPro" id="IPR019639">
    <property type="entry name" value="DUF2505"/>
</dbReference>
<evidence type="ECO:0000313" key="1">
    <source>
        <dbReference type="EMBL" id="KAA1176005.1"/>
    </source>
</evidence>
<proteinExistence type="predicted"/>
<dbReference type="AlphaFoldDB" id="A0A5B0VP84"/>
<gene>
    <name evidence="1" type="ORF">FWJ25_02415</name>
</gene>
<reference evidence="1 2" key="1">
    <citation type="submission" date="2019-08" db="EMBL/GenBank/DDBJ databases">
        <title>Marinobacter ZYF650 sp. nov., a marine bacterium isolated from seawater of the Mariana trench.</title>
        <authorList>
            <person name="Ahmad W."/>
        </authorList>
    </citation>
    <scope>NUCLEOTIDE SEQUENCE [LARGE SCALE GENOMIC DNA]</scope>
    <source>
        <strain evidence="1 2">ZYF650</strain>
    </source>
</reference>
<dbReference type="RefSeq" id="WP_149598642.1">
    <property type="nucleotide sequence ID" value="NZ_VTUU01000001.1"/>
</dbReference>
<evidence type="ECO:0000313" key="2">
    <source>
        <dbReference type="Proteomes" id="UP000323161"/>
    </source>
</evidence>
<name>A0A5B0VP84_9GAMM</name>
<dbReference type="Proteomes" id="UP000323161">
    <property type="component" value="Unassembled WGS sequence"/>
</dbReference>
<sequence length="162" mass="18872">MQLEQKHAYQADLDRVLGAFFSEQHILDKNERLGARNVRVTEIFRDDCSGKLVIEREMGSSIDVPGVLSSFHREWNHVRQEEHWVRKSEDEWHCEFRVHIQSVPAKIKGMMKLQGQGDTCVNHVILDVRCDVPLLGKKIARFLADDSNIKIEREYQTTCELL</sequence>
<comment type="caution">
    <text evidence="1">The sequence shown here is derived from an EMBL/GenBank/DDBJ whole genome shotgun (WGS) entry which is preliminary data.</text>
</comment>